<dbReference type="AlphaFoldDB" id="X0SEN2"/>
<protein>
    <submittedName>
        <fullName evidence="2">Uncharacterized protein</fullName>
    </submittedName>
</protein>
<evidence type="ECO:0000313" key="2">
    <source>
        <dbReference type="EMBL" id="GAF79488.1"/>
    </source>
</evidence>
<organism evidence="2">
    <name type="scientific">marine sediment metagenome</name>
    <dbReference type="NCBI Taxonomy" id="412755"/>
    <lineage>
        <taxon>unclassified sequences</taxon>
        <taxon>metagenomes</taxon>
        <taxon>ecological metagenomes</taxon>
    </lineage>
</organism>
<accession>X0SEN2</accession>
<evidence type="ECO:0000256" key="1">
    <source>
        <dbReference type="SAM" id="MobiDB-lite"/>
    </source>
</evidence>
<proteinExistence type="predicted"/>
<feature type="region of interest" description="Disordered" evidence="1">
    <location>
        <begin position="147"/>
        <end position="169"/>
    </location>
</feature>
<reference evidence="2" key="1">
    <citation type="journal article" date="2014" name="Front. Microbiol.">
        <title>High frequency of phylogenetically diverse reductive dehalogenase-homologous genes in deep subseafloor sedimentary metagenomes.</title>
        <authorList>
            <person name="Kawai M."/>
            <person name="Futagami T."/>
            <person name="Toyoda A."/>
            <person name="Takaki Y."/>
            <person name="Nishi S."/>
            <person name="Hori S."/>
            <person name="Arai W."/>
            <person name="Tsubouchi T."/>
            <person name="Morono Y."/>
            <person name="Uchiyama I."/>
            <person name="Ito T."/>
            <person name="Fujiyama A."/>
            <person name="Inagaki F."/>
            <person name="Takami H."/>
        </authorList>
    </citation>
    <scope>NUCLEOTIDE SEQUENCE</scope>
    <source>
        <strain evidence="2">Expedition CK06-06</strain>
    </source>
</reference>
<name>X0SEN2_9ZZZZ</name>
<sequence>TLDSNFNIYIGSNRGSSQFFNGLIYDVTVNGSSYLGTGNQDSDWLDQIGSNDGTVTGGEYFAALSLSDDPSTDVLGNPTQWQGSAYPLLPNITGGTAAALTAFNTNIADDGNQPPAIFNAGIPATWVHADGSIPLLQVKDNGDSTSSLALGFEDAPTTEEQETIDKYHE</sequence>
<comment type="caution">
    <text evidence="2">The sequence shown here is derived from an EMBL/GenBank/DDBJ whole genome shotgun (WGS) entry which is preliminary data.</text>
</comment>
<gene>
    <name evidence="2" type="ORF">S01H1_06218</name>
</gene>
<feature type="non-terminal residue" evidence="2">
    <location>
        <position position="1"/>
    </location>
</feature>
<dbReference type="EMBL" id="BARS01003222">
    <property type="protein sequence ID" value="GAF79488.1"/>
    <property type="molecule type" value="Genomic_DNA"/>
</dbReference>